<feature type="region of interest" description="Disordered" evidence="1">
    <location>
        <begin position="1"/>
        <end position="24"/>
    </location>
</feature>
<keyword evidence="2" id="KW-0472">Membrane</keyword>
<sequence>MTEAYKNADGPNSSQEPAESTADRIISSLHSIDEKVNGMRAARESDPDSIGDKLIKFALPTLAGLLGGKLFQTLWNKGVAGHKSSGQQSDQERSQGFAMSLIFAAASAAFGAVVSQLSDKGSQALVNHRQIKRLGK</sequence>
<gene>
    <name evidence="3" type="ORF">CRD60_07275</name>
</gene>
<keyword evidence="4" id="KW-1185">Reference proteome</keyword>
<evidence type="ECO:0008006" key="5">
    <source>
        <dbReference type="Google" id="ProtNLM"/>
    </source>
</evidence>
<evidence type="ECO:0000256" key="1">
    <source>
        <dbReference type="SAM" id="MobiDB-lite"/>
    </source>
</evidence>
<protein>
    <recommendedName>
        <fullName evidence="5">DUF4235 domain-containing protein</fullName>
    </recommendedName>
</protein>
<dbReference type="Proteomes" id="UP000252530">
    <property type="component" value="Unassembled WGS sequence"/>
</dbReference>
<evidence type="ECO:0000313" key="4">
    <source>
        <dbReference type="Proteomes" id="UP000252530"/>
    </source>
</evidence>
<keyword evidence="2" id="KW-0812">Transmembrane</keyword>
<accession>A0A366K888</accession>
<feature type="transmembrane region" description="Helical" evidence="2">
    <location>
        <begin position="97"/>
        <end position="117"/>
    </location>
</feature>
<evidence type="ECO:0000256" key="2">
    <source>
        <dbReference type="SAM" id="Phobius"/>
    </source>
</evidence>
<dbReference type="RefSeq" id="WP_113860622.1">
    <property type="nucleotide sequence ID" value="NZ_PDCG01000008.1"/>
</dbReference>
<dbReference type="InterPro" id="IPR025329">
    <property type="entry name" value="DUF4235"/>
</dbReference>
<reference evidence="3 4" key="1">
    <citation type="submission" date="2017-10" db="EMBL/GenBank/DDBJ databases">
        <title>Bifidobacterium xylocopum sp. nov. and Bifidobacterium aemilianum sp. nov., from the carpenter bee (Xylocopa violacea) digestive tract.</title>
        <authorList>
            <person name="Alberoni D."/>
            <person name="Baffoni L."/>
            <person name="Di Gioia D."/>
            <person name="Gaggia F."/>
            <person name="Biavati B."/>
        </authorList>
    </citation>
    <scope>NUCLEOTIDE SEQUENCE [LARGE SCALE GENOMIC DNA]</scope>
    <source>
        <strain evidence="3 4">XV10</strain>
    </source>
</reference>
<keyword evidence="2" id="KW-1133">Transmembrane helix</keyword>
<name>A0A366K888_9BIFI</name>
<proteinExistence type="predicted"/>
<dbReference type="OrthoDB" id="3240197at2"/>
<dbReference type="Pfam" id="PF14019">
    <property type="entry name" value="DUF4235"/>
    <property type="match status" value="1"/>
</dbReference>
<organism evidence="3 4">
    <name type="scientific">Bifidobacterium aemilianum</name>
    <dbReference type="NCBI Taxonomy" id="2493120"/>
    <lineage>
        <taxon>Bacteria</taxon>
        <taxon>Bacillati</taxon>
        <taxon>Actinomycetota</taxon>
        <taxon>Actinomycetes</taxon>
        <taxon>Bifidobacteriales</taxon>
        <taxon>Bifidobacteriaceae</taxon>
        <taxon>Bifidobacterium</taxon>
    </lineage>
</organism>
<dbReference type="AlphaFoldDB" id="A0A366K888"/>
<evidence type="ECO:0000313" key="3">
    <source>
        <dbReference type="EMBL" id="RBP97333.1"/>
    </source>
</evidence>
<dbReference type="EMBL" id="PDCG01000008">
    <property type="protein sequence ID" value="RBP97333.1"/>
    <property type="molecule type" value="Genomic_DNA"/>
</dbReference>
<comment type="caution">
    <text evidence="3">The sequence shown here is derived from an EMBL/GenBank/DDBJ whole genome shotgun (WGS) entry which is preliminary data.</text>
</comment>